<accession>A0A182YQU5</accession>
<dbReference type="STRING" id="30069.A0A182YQU5"/>
<dbReference type="SMART" id="SM00013">
    <property type="entry name" value="LRRNT"/>
    <property type="match status" value="1"/>
</dbReference>
<evidence type="ECO:0000256" key="2">
    <source>
        <dbReference type="ARBA" id="ARBA00022729"/>
    </source>
</evidence>
<organism evidence="3 4">
    <name type="scientific">Anopheles stephensi</name>
    <name type="common">Indo-Pakistan malaria mosquito</name>
    <dbReference type="NCBI Taxonomy" id="30069"/>
    <lineage>
        <taxon>Eukaryota</taxon>
        <taxon>Metazoa</taxon>
        <taxon>Ecdysozoa</taxon>
        <taxon>Arthropoda</taxon>
        <taxon>Hexapoda</taxon>
        <taxon>Insecta</taxon>
        <taxon>Pterygota</taxon>
        <taxon>Neoptera</taxon>
        <taxon>Endopterygota</taxon>
        <taxon>Diptera</taxon>
        <taxon>Nematocera</taxon>
        <taxon>Culicoidea</taxon>
        <taxon>Culicidae</taxon>
        <taxon>Anophelinae</taxon>
        <taxon>Anopheles</taxon>
    </lineage>
</organism>
<dbReference type="Pfam" id="PF01462">
    <property type="entry name" value="LRRNT"/>
    <property type="match status" value="1"/>
</dbReference>
<name>A0A182YQU5_ANOST</name>
<keyword evidence="2" id="KW-0732">Signal</keyword>
<protein>
    <submittedName>
        <fullName evidence="3">LRRNT domain-containing protein</fullName>
    </submittedName>
</protein>
<reference evidence="4" key="1">
    <citation type="journal article" date="2014" name="Genome Biol.">
        <title>Genome analysis of a major urban malaria vector mosquito, Anopheles stephensi.</title>
        <authorList>
            <person name="Jiang X."/>
            <person name="Peery A."/>
            <person name="Hall A.B."/>
            <person name="Sharma A."/>
            <person name="Chen X.G."/>
            <person name="Waterhouse R.M."/>
            <person name="Komissarov A."/>
            <person name="Riehle M.M."/>
            <person name="Shouche Y."/>
            <person name="Sharakhova M.V."/>
            <person name="Lawson D."/>
            <person name="Pakpour N."/>
            <person name="Arensburger P."/>
            <person name="Davidson V.L."/>
            <person name="Eiglmeier K."/>
            <person name="Emrich S."/>
            <person name="George P."/>
            <person name="Kennedy R.C."/>
            <person name="Mane S.P."/>
            <person name="Maslen G."/>
            <person name="Oringanje C."/>
            <person name="Qi Y."/>
            <person name="Settlage R."/>
            <person name="Tojo M."/>
            <person name="Tubio J.M."/>
            <person name="Unger M.F."/>
            <person name="Wang B."/>
            <person name="Vernick K.D."/>
            <person name="Ribeiro J.M."/>
            <person name="James A.A."/>
            <person name="Michel K."/>
            <person name="Riehle M.A."/>
            <person name="Luckhart S."/>
            <person name="Sharakhov I.V."/>
            <person name="Tu Z."/>
        </authorList>
    </citation>
    <scope>NUCLEOTIDE SEQUENCE [LARGE SCALE GENOMIC DNA]</scope>
    <source>
        <strain evidence="4">Indian</strain>
    </source>
</reference>
<dbReference type="EnsemblMetazoa" id="ASTEI10831-RA">
    <property type="protein sequence ID" value="ASTEI10831-PA"/>
    <property type="gene ID" value="ASTEI10831"/>
</dbReference>
<dbReference type="InterPro" id="IPR032675">
    <property type="entry name" value="LRR_dom_sf"/>
</dbReference>
<dbReference type="AlphaFoldDB" id="A0A182YQU5"/>
<dbReference type="InterPro" id="IPR000372">
    <property type="entry name" value="LRRNT"/>
</dbReference>
<dbReference type="VEuPathDB" id="VectorBase:ASTEI10831"/>
<sequence length="80" mass="8646">MLVLLTVTVVLALVVPSNEEPYGGGGGYFGAETRCPRLCACTGTTVDCSHRGLTQVPRKIPSETDRLAPLRQLERKYSPV</sequence>
<dbReference type="Gene3D" id="3.80.10.10">
    <property type="entry name" value="Ribonuclease Inhibitor"/>
    <property type="match status" value="1"/>
</dbReference>
<dbReference type="Proteomes" id="UP000076408">
    <property type="component" value="Unassembled WGS sequence"/>
</dbReference>
<keyword evidence="1" id="KW-0433">Leucine-rich repeat</keyword>
<evidence type="ECO:0000256" key="1">
    <source>
        <dbReference type="ARBA" id="ARBA00022614"/>
    </source>
</evidence>
<proteinExistence type="predicted"/>
<dbReference type="VEuPathDB" id="VectorBase:ASTEI20_042305"/>
<keyword evidence="4" id="KW-1185">Reference proteome</keyword>
<reference evidence="3" key="2">
    <citation type="submission" date="2020-05" db="UniProtKB">
        <authorList>
            <consortium name="EnsemblMetazoa"/>
        </authorList>
    </citation>
    <scope>IDENTIFICATION</scope>
    <source>
        <strain evidence="3">Indian</strain>
    </source>
</reference>
<evidence type="ECO:0000313" key="4">
    <source>
        <dbReference type="Proteomes" id="UP000076408"/>
    </source>
</evidence>
<evidence type="ECO:0000313" key="3">
    <source>
        <dbReference type="EnsemblMetazoa" id="ASTEI10831-PA"/>
    </source>
</evidence>